<dbReference type="InterPro" id="IPR011333">
    <property type="entry name" value="SKP1/BTB/POZ_sf"/>
</dbReference>
<dbReference type="GO" id="GO:0005829">
    <property type="term" value="C:cytosol"/>
    <property type="evidence" value="ECO:0007669"/>
    <property type="project" value="TreeGrafter"/>
</dbReference>
<dbReference type="PANTHER" id="PTHR45774">
    <property type="entry name" value="BTB/POZ DOMAIN-CONTAINING"/>
    <property type="match status" value="1"/>
</dbReference>
<dbReference type="Gene3D" id="3.30.710.10">
    <property type="entry name" value="Potassium Channel Kv1.1, Chain A"/>
    <property type="match status" value="1"/>
</dbReference>
<dbReference type="InterPro" id="IPR011705">
    <property type="entry name" value="BACK"/>
</dbReference>
<proteinExistence type="predicted"/>
<dbReference type="SUPFAM" id="SSF54695">
    <property type="entry name" value="POZ domain"/>
    <property type="match status" value="1"/>
</dbReference>
<dbReference type="GO" id="GO:0022008">
    <property type="term" value="P:neurogenesis"/>
    <property type="evidence" value="ECO:0007669"/>
    <property type="project" value="TreeGrafter"/>
</dbReference>
<dbReference type="PANTHER" id="PTHR45774:SF3">
    <property type="entry name" value="BTB (POZ) DOMAIN-CONTAINING 2B-RELATED"/>
    <property type="match status" value="1"/>
</dbReference>
<sequence length="315" mass="36343">MASQCDNDWQSTNKTALERNTYVFNNSLMCDITFTCGESKRKHFHVHKYVLATSNVVFQSMFYGKLAEKASVIHLPDTDEVSLQEFFRFLYTDNCTITPKNVRVLMYLGRKYIVPSLMERCVDALHECMQPDKVLELLEEAIYFNEKELKKKCWEVIDVQTSDVVSSDAFCDISQATLINLLKRDTLHIAEVDLFKAVLKWSESQCSKNGVQATGRNKRAVLNNALYEIRLLLMSQKEFTQHVSSSGLLTAEKIVQIYGEFNNDSSRVPVRRRGKQVKHQLPIQRLTSFVKFFIPLMLYIKSCVLITYNLIAHIP</sequence>
<dbReference type="OrthoDB" id="9979965at2759"/>
<dbReference type="Proteomes" id="UP001152795">
    <property type="component" value="Unassembled WGS sequence"/>
</dbReference>
<dbReference type="PROSITE" id="PS50097">
    <property type="entry name" value="BTB"/>
    <property type="match status" value="1"/>
</dbReference>
<accession>A0A7D9HSG7</accession>
<evidence type="ECO:0000256" key="1">
    <source>
        <dbReference type="ARBA" id="ARBA00004906"/>
    </source>
</evidence>
<organism evidence="3 4">
    <name type="scientific">Paramuricea clavata</name>
    <name type="common">Red gorgonian</name>
    <name type="synonym">Violescent sea-whip</name>
    <dbReference type="NCBI Taxonomy" id="317549"/>
    <lineage>
        <taxon>Eukaryota</taxon>
        <taxon>Metazoa</taxon>
        <taxon>Cnidaria</taxon>
        <taxon>Anthozoa</taxon>
        <taxon>Octocorallia</taxon>
        <taxon>Malacalcyonacea</taxon>
        <taxon>Plexauridae</taxon>
        <taxon>Paramuricea</taxon>
    </lineage>
</organism>
<dbReference type="Pfam" id="PF00651">
    <property type="entry name" value="BTB"/>
    <property type="match status" value="1"/>
</dbReference>
<dbReference type="SMART" id="SM00225">
    <property type="entry name" value="BTB"/>
    <property type="match status" value="1"/>
</dbReference>
<reference evidence="3" key="1">
    <citation type="submission" date="2020-04" db="EMBL/GenBank/DDBJ databases">
        <authorList>
            <person name="Alioto T."/>
            <person name="Alioto T."/>
            <person name="Gomez Garrido J."/>
        </authorList>
    </citation>
    <scope>NUCLEOTIDE SEQUENCE</scope>
    <source>
        <strain evidence="3">A484AB</strain>
    </source>
</reference>
<dbReference type="FunFam" id="1.25.40.420:FF:000008">
    <property type="entry name" value="BTB/POZ domain-containing protein POB1"/>
    <property type="match status" value="1"/>
</dbReference>
<dbReference type="SMART" id="SM00875">
    <property type="entry name" value="BACK"/>
    <property type="match status" value="1"/>
</dbReference>
<evidence type="ECO:0000313" key="3">
    <source>
        <dbReference type="EMBL" id="CAB3991763.1"/>
    </source>
</evidence>
<comment type="caution">
    <text evidence="3">The sequence shown here is derived from an EMBL/GenBank/DDBJ whole genome shotgun (WGS) entry which is preliminary data.</text>
</comment>
<dbReference type="EMBL" id="CACRXK020001912">
    <property type="protein sequence ID" value="CAB3991763.1"/>
    <property type="molecule type" value="Genomic_DNA"/>
</dbReference>
<protein>
    <submittedName>
        <fullName evidence="3">BTB POZ domain-containing 6-like</fullName>
    </submittedName>
</protein>
<evidence type="ECO:0000256" key="2">
    <source>
        <dbReference type="ARBA" id="ARBA00022786"/>
    </source>
</evidence>
<dbReference type="Pfam" id="PF07707">
    <property type="entry name" value="BACK"/>
    <property type="match status" value="1"/>
</dbReference>
<name>A0A7D9HSG7_PARCT</name>
<dbReference type="AlphaFoldDB" id="A0A7D9HSG7"/>
<dbReference type="InterPro" id="IPR000210">
    <property type="entry name" value="BTB/POZ_dom"/>
</dbReference>
<keyword evidence="2" id="KW-0833">Ubl conjugation pathway</keyword>
<evidence type="ECO:0000313" key="4">
    <source>
        <dbReference type="Proteomes" id="UP001152795"/>
    </source>
</evidence>
<keyword evidence="4" id="KW-1185">Reference proteome</keyword>
<dbReference type="Gene3D" id="1.25.40.420">
    <property type="match status" value="1"/>
</dbReference>
<comment type="pathway">
    <text evidence="1">Protein modification; protein ubiquitination.</text>
</comment>
<gene>
    <name evidence="3" type="ORF">PACLA_8A062169</name>
</gene>